<dbReference type="PANTHER" id="PTHR11266">
    <property type="entry name" value="PEROXISOMAL MEMBRANE PROTEIN 2, PXMP2 MPV17"/>
    <property type="match status" value="1"/>
</dbReference>
<name>A0A7N2R430_QUELO</name>
<accession>A0A7N2R430</accession>
<feature type="transmembrane region" description="Helical" evidence="6">
    <location>
        <begin position="118"/>
        <end position="136"/>
    </location>
</feature>
<keyword evidence="3 6" id="KW-0812">Transmembrane</keyword>
<keyword evidence="4 6" id="KW-1133">Transmembrane helix</keyword>
<keyword evidence="5 6" id="KW-0472">Membrane</keyword>
<evidence type="ECO:0000313" key="7">
    <source>
        <dbReference type="EnsemblPlants" id="QL05p000280:mrna"/>
    </source>
</evidence>
<comment type="subcellular location">
    <subcellularLocation>
        <location evidence="1">Membrane</location>
        <topology evidence="1">Multi-pass membrane protein</topology>
    </subcellularLocation>
</comment>
<dbReference type="GO" id="GO:0016020">
    <property type="term" value="C:membrane"/>
    <property type="evidence" value="ECO:0007669"/>
    <property type="project" value="UniProtKB-SubCell"/>
</dbReference>
<dbReference type="Gramene" id="QL05p000280:mrna">
    <property type="protein sequence ID" value="QL05p000280:mrna"/>
    <property type="gene ID" value="QL05p000280"/>
</dbReference>
<feature type="transmembrane region" description="Helical" evidence="6">
    <location>
        <begin position="148"/>
        <end position="171"/>
    </location>
</feature>
<dbReference type="InterPro" id="IPR007248">
    <property type="entry name" value="Mpv17_PMP22"/>
</dbReference>
<evidence type="ECO:0000256" key="1">
    <source>
        <dbReference type="ARBA" id="ARBA00004141"/>
    </source>
</evidence>
<dbReference type="GO" id="GO:0005737">
    <property type="term" value="C:cytoplasm"/>
    <property type="evidence" value="ECO:0007669"/>
    <property type="project" value="TreeGrafter"/>
</dbReference>
<dbReference type="AlphaFoldDB" id="A0A7N2R430"/>
<evidence type="ECO:0000256" key="2">
    <source>
        <dbReference type="ARBA" id="ARBA00006824"/>
    </source>
</evidence>
<sequence length="343" mass="39485">MAKKGLLNQYLLQLQHHPLRTKAITAGVLSGISDLVSQKLTGIQKIQLRRLVLKVCNYSLFPILAELANCMEKLQRDFLWSGIGEEPKFHLISPRLGIGVFDTLCWRLAKSQGFEVRGYYLSLSSTIGMLFPWKLAWLSKSGELVDHLLLHSPIAYGLWSMVWSLFGLLWYRPQRVLDLLAAWQGAFGKKCEMGFEQSILGIKSLFFYTLLDWSLFGVLYLGPFGHFLYIVLDKIFKGKRDSKTVAKKVVLEQLTSSPWNNLLFMVYYGLVIEGRPWTHVKTKIKKDYPSVQLTAWTFWPVVGWVNHQYVPLQFRVIFHSFIAFGWGIFLNLRARSMALTKAK</sequence>
<keyword evidence="8" id="KW-1185">Reference proteome</keyword>
<dbReference type="InParanoid" id="A0A7N2R430"/>
<evidence type="ECO:0000256" key="6">
    <source>
        <dbReference type="RuleBase" id="RU363053"/>
    </source>
</evidence>
<reference evidence="7 8" key="1">
    <citation type="journal article" date="2016" name="G3 (Bethesda)">
        <title>First Draft Assembly and Annotation of the Genome of a California Endemic Oak Quercus lobata Nee (Fagaceae).</title>
        <authorList>
            <person name="Sork V.L."/>
            <person name="Fitz-Gibbon S.T."/>
            <person name="Puiu D."/>
            <person name="Crepeau M."/>
            <person name="Gugger P.F."/>
            <person name="Sherman R."/>
            <person name="Stevens K."/>
            <person name="Langley C.H."/>
            <person name="Pellegrini M."/>
            <person name="Salzberg S.L."/>
        </authorList>
    </citation>
    <scope>NUCLEOTIDE SEQUENCE [LARGE SCALE GENOMIC DNA]</scope>
    <source>
        <strain evidence="7 8">cv. SW786</strain>
    </source>
</reference>
<comment type="similarity">
    <text evidence="2 6">Belongs to the peroxisomal membrane protein PXMP2/4 family.</text>
</comment>
<evidence type="ECO:0000256" key="4">
    <source>
        <dbReference type="ARBA" id="ARBA00022989"/>
    </source>
</evidence>
<dbReference type="FunCoup" id="A0A7N2R430">
    <property type="interactions" value="1266"/>
</dbReference>
<reference evidence="7" key="2">
    <citation type="submission" date="2021-01" db="UniProtKB">
        <authorList>
            <consortium name="EnsemblPlants"/>
        </authorList>
    </citation>
    <scope>IDENTIFICATION</scope>
</reference>
<dbReference type="Proteomes" id="UP000594261">
    <property type="component" value="Chromosome 5"/>
</dbReference>
<feature type="transmembrane region" description="Helical" evidence="6">
    <location>
        <begin position="213"/>
        <end position="232"/>
    </location>
</feature>
<dbReference type="PANTHER" id="PTHR11266:SF86">
    <property type="entry name" value="PEROXISOMAL MEMBRANE PROTEIN PMP22"/>
    <property type="match status" value="1"/>
</dbReference>
<proteinExistence type="inferred from homology"/>
<evidence type="ECO:0000256" key="5">
    <source>
        <dbReference type="ARBA" id="ARBA00023136"/>
    </source>
</evidence>
<feature type="transmembrane region" description="Helical" evidence="6">
    <location>
        <begin position="316"/>
        <end position="334"/>
    </location>
</feature>
<evidence type="ECO:0000256" key="3">
    <source>
        <dbReference type="ARBA" id="ARBA00022692"/>
    </source>
</evidence>
<evidence type="ECO:0008006" key="9">
    <source>
        <dbReference type="Google" id="ProtNLM"/>
    </source>
</evidence>
<evidence type="ECO:0000313" key="8">
    <source>
        <dbReference type="Proteomes" id="UP000594261"/>
    </source>
</evidence>
<organism evidence="7 8">
    <name type="scientific">Quercus lobata</name>
    <name type="common">Valley oak</name>
    <dbReference type="NCBI Taxonomy" id="97700"/>
    <lineage>
        <taxon>Eukaryota</taxon>
        <taxon>Viridiplantae</taxon>
        <taxon>Streptophyta</taxon>
        <taxon>Embryophyta</taxon>
        <taxon>Tracheophyta</taxon>
        <taxon>Spermatophyta</taxon>
        <taxon>Magnoliopsida</taxon>
        <taxon>eudicotyledons</taxon>
        <taxon>Gunneridae</taxon>
        <taxon>Pentapetalae</taxon>
        <taxon>rosids</taxon>
        <taxon>fabids</taxon>
        <taxon>Fagales</taxon>
        <taxon>Fagaceae</taxon>
        <taxon>Quercus</taxon>
    </lineage>
</organism>
<protein>
    <recommendedName>
        <fullName evidence="9">Peroxisomal membrane protein</fullName>
    </recommendedName>
</protein>
<dbReference type="Pfam" id="PF04117">
    <property type="entry name" value="Mpv17_PMP22"/>
    <property type="match status" value="1"/>
</dbReference>
<dbReference type="EnsemblPlants" id="QL05p000280:mrna">
    <property type="protein sequence ID" value="QL05p000280:mrna"/>
    <property type="gene ID" value="QL05p000280"/>
</dbReference>
<dbReference type="EMBL" id="LRBV02000005">
    <property type="status" value="NOT_ANNOTATED_CDS"/>
    <property type="molecule type" value="Genomic_DNA"/>
</dbReference>